<reference evidence="5 7" key="1">
    <citation type="submission" date="2018-10" db="EMBL/GenBank/DDBJ databases">
        <title>Genotypes and phenotypes of Enterococci isolated from broiler chickens.</title>
        <authorList>
            <person name="Muhammad A.R."/>
            <person name="Diarra M.S."/>
        </authorList>
    </citation>
    <scope>NUCLEOTIDE SEQUENCE [LARGE SCALE GENOMIC DNA]</scope>
    <source>
        <strain evidence="5 7">LIT2 A36'</strain>
    </source>
</reference>
<dbReference type="CDD" id="cd00737">
    <property type="entry name" value="lyz_endolysin_autolysin"/>
    <property type="match status" value="1"/>
</dbReference>
<dbReference type="Proteomes" id="UP000281488">
    <property type="component" value="Unassembled WGS sequence"/>
</dbReference>
<protein>
    <recommendedName>
        <fullName evidence="4">Lysozyme</fullName>
        <ecNumber evidence="4">3.2.1.17</ecNumber>
    </recommendedName>
</protein>
<dbReference type="GO" id="GO:0003796">
    <property type="term" value="F:lysozyme activity"/>
    <property type="evidence" value="ECO:0007669"/>
    <property type="project" value="UniProtKB-EC"/>
</dbReference>
<keyword evidence="4" id="KW-0326">Glycosidase</keyword>
<dbReference type="InterPro" id="IPR033907">
    <property type="entry name" value="Endolysin_autolysin"/>
</dbReference>
<dbReference type="GO" id="GO:0031640">
    <property type="term" value="P:killing of cells of another organism"/>
    <property type="evidence" value="ECO:0007669"/>
    <property type="project" value="UniProtKB-KW"/>
</dbReference>
<organism evidence="6 8">
    <name type="scientific">Enterococcus faecalis</name>
    <name type="common">Streptococcus faecalis</name>
    <dbReference type="NCBI Taxonomy" id="1351"/>
    <lineage>
        <taxon>Bacteria</taxon>
        <taxon>Bacillati</taxon>
        <taxon>Bacillota</taxon>
        <taxon>Bacilli</taxon>
        <taxon>Lactobacillales</taxon>
        <taxon>Enterococcaceae</taxon>
        <taxon>Enterococcus</taxon>
    </lineage>
</organism>
<keyword evidence="2 4" id="KW-0081">Bacteriolytic enzyme</keyword>
<comment type="similarity">
    <text evidence="4">Belongs to the glycosyl hydrolase 24 family.</text>
</comment>
<gene>
    <name evidence="5" type="ORF">EGW16_12140</name>
    <name evidence="6" type="ORF">EU507_16380</name>
</gene>
<dbReference type="RefSeq" id="WP_002362348.1">
    <property type="nucleotide sequence ID" value="NZ_CABGNX010000008.1"/>
</dbReference>
<reference evidence="6 8" key="2">
    <citation type="submission" date="2019-02" db="EMBL/GenBank/DDBJ databases">
        <title>From farm to fork: dissemination of Tn554::fexA-optrA in linezolid-resistant Enterococcus faecalis clones from chicken feces and meat in Tunisia.</title>
        <authorList>
            <person name="Tedim A.P."/>
            <person name="Elghaieb H."/>
            <person name="Abbassi M.S."/>
            <person name="Novais C."/>
            <person name="Hassen A."/>
            <person name="Peixe L."/>
            <person name="Freitas A.R."/>
        </authorList>
    </citation>
    <scope>NUCLEOTIDE SEQUENCE [LARGE SCALE GENOMIC DNA]</scope>
    <source>
        <strain evidence="6 8">728T</strain>
    </source>
</reference>
<evidence type="ECO:0000256" key="3">
    <source>
        <dbReference type="ARBA" id="ARBA00023200"/>
    </source>
</evidence>
<comment type="caution">
    <text evidence="6">The sequence shown here is derived from an EMBL/GenBank/DDBJ whole genome shotgun (WGS) entry which is preliminary data.</text>
</comment>
<dbReference type="GO" id="GO:0009253">
    <property type="term" value="P:peptidoglycan catabolic process"/>
    <property type="evidence" value="ECO:0007669"/>
    <property type="project" value="InterPro"/>
</dbReference>
<dbReference type="GeneID" id="60894777"/>
<keyword evidence="1 4" id="KW-0929">Antimicrobial</keyword>
<dbReference type="SUPFAM" id="SSF53955">
    <property type="entry name" value="Lysozyme-like"/>
    <property type="match status" value="1"/>
</dbReference>
<dbReference type="PANTHER" id="PTHR38107">
    <property type="match status" value="1"/>
</dbReference>
<dbReference type="InterPro" id="IPR023347">
    <property type="entry name" value="Lysozyme_dom_sf"/>
</dbReference>
<evidence type="ECO:0000313" key="7">
    <source>
        <dbReference type="Proteomes" id="UP000281488"/>
    </source>
</evidence>
<evidence type="ECO:0000256" key="2">
    <source>
        <dbReference type="ARBA" id="ARBA00022638"/>
    </source>
</evidence>
<proteinExistence type="inferred from homology"/>
<evidence type="ECO:0000313" key="6">
    <source>
        <dbReference type="EMBL" id="RYU28784.1"/>
    </source>
</evidence>
<dbReference type="AlphaFoldDB" id="A0A4Q1X355"/>
<dbReference type="Pfam" id="PF00959">
    <property type="entry name" value="Phage_lysozyme"/>
    <property type="match status" value="1"/>
</dbReference>
<evidence type="ECO:0000313" key="8">
    <source>
        <dbReference type="Proteomes" id="UP000292223"/>
    </source>
</evidence>
<dbReference type="SMR" id="A0A4Q1X355"/>
<keyword evidence="4" id="KW-0378">Hydrolase</keyword>
<dbReference type="Gene3D" id="1.10.530.40">
    <property type="match status" value="1"/>
</dbReference>
<evidence type="ECO:0000256" key="1">
    <source>
        <dbReference type="ARBA" id="ARBA00022529"/>
    </source>
</evidence>
<dbReference type="GO" id="GO:0042742">
    <property type="term" value="P:defense response to bacterium"/>
    <property type="evidence" value="ECO:0007669"/>
    <property type="project" value="UniProtKB-KW"/>
</dbReference>
<name>A0A4Q1X355_ENTFL</name>
<dbReference type="PANTHER" id="PTHR38107:SF3">
    <property type="entry name" value="LYSOZYME RRRD-RELATED"/>
    <property type="match status" value="1"/>
</dbReference>
<comment type="catalytic activity">
    <reaction evidence="4">
        <text>Hydrolysis of (1-&gt;4)-beta-linkages between N-acetylmuramic acid and N-acetyl-D-glucosamine residues in a peptidoglycan and between N-acetyl-D-glucosamine residues in chitodextrins.</text>
        <dbReference type="EC" id="3.2.1.17"/>
    </reaction>
</comment>
<dbReference type="EMBL" id="RKMZ01000007">
    <property type="protein sequence ID" value="ROX31362.1"/>
    <property type="molecule type" value="Genomic_DNA"/>
</dbReference>
<dbReference type="Proteomes" id="UP000292223">
    <property type="component" value="Unassembled WGS sequence"/>
</dbReference>
<dbReference type="InterPro" id="IPR002196">
    <property type="entry name" value="Glyco_hydro_24"/>
</dbReference>
<sequence length="375" mass="41927">MVKTIGEVRSYLDSLIGTITIDKSDRSLDGQCVSLIKNLLEFLGAPNPYAARGHAKDIPSTYVPQGIAKTGLGTLNIAVNRYGGSGYGHVWVKIGSDSWQANWAGRPVKKNVGEDPITDILNLDQWISTGSNPIDEEKATTLGSNGEALIKKFEDCRLTAYDLGDGMITIGWGHAEPKGQTSLIPGVTRWSQAQADSQFWKDIKVYESAVNSYFIRSFNQNQFDAMVSFTYNNGTGVFANWNWDRNASNSYITESFANYINKGTEYEEGLRRRRQEEINLFNKPVSNEDSSSILNTEEEDEMIKLTVVEGLYKGTKGYLYNGRFIVGGNTGDYNIVYQKLRLMESQGKIKPINDDINTAEYEKLINIFPSYKNSK</sequence>
<dbReference type="GO" id="GO:0016998">
    <property type="term" value="P:cell wall macromolecule catabolic process"/>
    <property type="evidence" value="ECO:0007669"/>
    <property type="project" value="InterPro"/>
</dbReference>
<dbReference type="InterPro" id="IPR051018">
    <property type="entry name" value="Bacteriophage_GH24"/>
</dbReference>
<evidence type="ECO:0000256" key="4">
    <source>
        <dbReference type="RuleBase" id="RU003788"/>
    </source>
</evidence>
<evidence type="ECO:0000313" key="5">
    <source>
        <dbReference type="EMBL" id="ROX31362.1"/>
    </source>
</evidence>
<dbReference type="InterPro" id="IPR023346">
    <property type="entry name" value="Lysozyme-like_dom_sf"/>
</dbReference>
<accession>A0A4Q1X355</accession>
<dbReference type="EC" id="3.2.1.17" evidence="4"/>
<keyword evidence="3" id="KW-1035">Host cytoplasm</keyword>
<dbReference type="EMBL" id="SEWT01000020">
    <property type="protein sequence ID" value="RYU28784.1"/>
    <property type="molecule type" value="Genomic_DNA"/>
</dbReference>